<sequence length="31" mass="3533">MEVTFLNNGNQAEIVASCACLRQYWNKSNDI</sequence>
<name>A0A1R3G4A6_9ROSI</name>
<comment type="caution">
    <text evidence="1">The sequence shown here is derived from an EMBL/GenBank/DDBJ whole genome shotgun (WGS) entry which is preliminary data.</text>
</comment>
<organism evidence="1 2">
    <name type="scientific">Corchorus olitorius</name>
    <dbReference type="NCBI Taxonomy" id="93759"/>
    <lineage>
        <taxon>Eukaryota</taxon>
        <taxon>Viridiplantae</taxon>
        <taxon>Streptophyta</taxon>
        <taxon>Embryophyta</taxon>
        <taxon>Tracheophyta</taxon>
        <taxon>Spermatophyta</taxon>
        <taxon>Magnoliopsida</taxon>
        <taxon>eudicotyledons</taxon>
        <taxon>Gunneridae</taxon>
        <taxon>Pentapetalae</taxon>
        <taxon>rosids</taxon>
        <taxon>malvids</taxon>
        <taxon>Malvales</taxon>
        <taxon>Malvaceae</taxon>
        <taxon>Grewioideae</taxon>
        <taxon>Apeibeae</taxon>
        <taxon>Corchorus</taxon>
    </lineage>
</organism>
<accession>A0A1R3G4A6</accession>
<reference evidence="2" key="1">
    <citation type="submission" date="2013-09" db="EMBL/GenBank/DDBJ databases">
        <title>Corchorus olitorius genome sequencing.</title>
        <authorList>
            <person name="Alam M."/>
            <person name="Haque M.S."/>
            <person name="Islam M.S."/>
            <person name="Emdad E.M."/>
            <person name="Islam M.M."/>
            <person name="Ahmed B."/>
            <person name="Halim A."/>
            <person name="Hossen Q.M.M."/>
            <person name="Hossain M.Z."/>
            <person name="Ahmed R."/>
            <person name="Khan M.M."/>
            <person name="Islam R."/>
            <person name="Rashid M.M."/>
            <person name="Khan S.A."/>
            <person name="Rahman M.S."/>
            <person name="Alam M."/>
            <person name="Yahiya A.S."/>
            <person name="Khan M.S."/>
            <person name="Azam M.S."/>
            <person name="Haque T."/>
            <person name="Lashkar M.Z.H."/>
            <person name="Akhand A.I."/>
            <person name="Morshed G."/>
            <person name="Roy S."/>
            <person name="Uddin K.S."/>
            <person name="Rabeya T."/>
            <person name="Hossain A.S."/>
            <person name="Chowdhury A."/>
            <person name="Snigdha A.R."/>
            <person name="Mortoza M.S."/>
            <person name="Matin S.A."/>
            <person name="Hoque S.M.E."/>
            <person name="Islam M.K."/>
            <person name="Roy D.K."/>
            <person name="Haider R."/>
            <person name="Moosa M.M."/>
            <person name="Elias S.M."/>
            <person name="Hasan A.M."/>
            <person name="Jahan S."/>
            <person name="Shafiuddin M."/>
            <person name="Mahmood N."/>
            <person name="Shommy N.S."/>
        </authorList>
    </citation>
    <scope>NUCLEOTIDE SEQUENCE [LARGE SCALE GENOMIC DNA]</scope>
    <source>
        <strain evidence="2">cv. O-4</strain>
    </source>
</reference>
<evidence type="ECO:0000313" key="1">
    <source>
        <dbReference type="EMBL" id="OMO52908.1"/>
    </source>
</evidence>
<dbReference type="AlphaFoldDB" id="A0A1R3G4A6"/>
<keyword evidence="2" id="KW-1185">Reference proteome</keyword>
<protein>
    <submittedName>
        <fullName evidence="1">Uncharacterized protein</fullName>
    </submittedName>
</protein>
<dbReference type="EMBL" id="AWUE01023730">
    <property type="protein sequence ID" value="OMO52908.1"/>
    <property type="molecule type" value="Genomic_DNA"/>
</dbReference>
<dbReference type="Proteomes" id="UP000187203">
    <property type="component" value="Unassembled WGS sequence"/>
</dbReference>
<evidence type="ECO:0000313" key="2">
    <source>
        <dbReference type="Proteomes" id="UP000187203"/>
    </source>
</evidence>
<proteinExistence type="predicted"/>
<gene>
    <name evidence="1" type="ORF">COLO4_36915</name>
</gene>